<name>A0ABT0TMV0_9FLAO</name>
<keyword evidence="3" id="KW-1185">Reference proteome</keyword>
<dbReference type="Proteomes" id="UP001317191">
    <property type="component" value="Unassembled WGS sequence"/>
</dbReference>
<accession>A0ABT0TMV0</accession>
<sequence length="146" mass="16312">MEESSSFENFELHLSNQSKEFLRETAKWAYLLAIVGFVFIGLMIVLGIFMGTMMSSLETPASIPGALLSVFYIGISLVYLFPVLYLYRFASKMKKAFAENNSEDLEEGFKNLKSHYKFIGVATLLLVGIYGILFLVGIFSAATSVF</sequence>
<evidence type="ECO:0008006" key="4">
    <source>
        <dbReference type="Google" id="ProtNLM"/>
    </source>
</evidence>
<dbReference type="EMBL" id="JAMLJM010000003">
    <property type="protein sequence ID" value="MCL9808802.1"/>
    <property type="molecule type" value="Genomic_DNA"/>
</dbReference>
<organism evidence="2 3">
    <name type="scientific">Flavobacterium luminosum</name>
    <dbReference type="NCBI Taxonomy" id="2949086"/>
    <lineage>
        <taxon>Bacteria</taxon>
        <taxon>Pseudomonadati</taxon>
        <taxon>Bacteroidota</taxon>
        <taxon>Flavobacteriia</taxon>
        <taxon>Flavobacteriales</taxon>
        <taxon>Flavobacteriaceae</taxon>
        <taxon>Flavobacterium</taxon>
    </lineage>
</organism>
<feature type="transmembrane region" description="Helical" evidence="1">
    <location>
        <begin position="118"/>
        <end position="142"/>
    </location>
</feature>
<comment type="caution">
    <text evidence="2">The sequence shown here is derived from an EMBL/GenBank/DDBJ whole genome shotgun (WGS) entry which is preliminary data.</text>
</comment>
<evidence type="ECO:0000313" key="2">
    <source>
        <dbReference type="EMBL" id="MCL9808802.1"/>
    </source>
</evidence>
<proteinExistence type="predicted"/>
<keyword evidence="1" id="KW-0812">Transmembrane</keyword>
<reference evidence="2 3" key="1">
    <citation type="submission" date="2022-05" db="EMBL/GenBank/DDBJ databases">
        <title>Flavobacterium sp., isolated from activated sludge.</title>
        <authorList>
            <person name="Ran Q."/>
        </authorList>
    </citation>
    <scope>NUCLEOTIDE SEQUENCE [LARGE SCALE GENOMIC DNA]</scope>
    <source>
        <strain evidence="2 3">HXWNR70</strain>
    </source>
</reference>
<dbReference type="RefSeq" id="WP_250592176.1">
    <property type="nucleotide sequence ID" value="NZ_JAMLJM010000003.1"/>
</dbReference>
<feature type="transmembrane region" description="Helical" evidence="1">
    <location>
        <begin position="63"/>
        <end position="87"/>
    </location>
</feature>
<gene>
    <name evidence="2" type="ORF">NAT50_05455</name>
</gene>
<keyword evidence="1" id="KW-1133">Transmembrane helix</keyword>
<feature type="transmembrane region" description="Helical" evidence="1">
    <location>
        <begin position="28"/>
        <end position="51"/>
    </location>
</feature>
<evidence type="ECO:0000256" key="1">
    <source>
        <dbReference type="SAM" id="Phobius"/>
    </source>
</evidence>
<evidence type="ECO:0000313" key="3">
    <source>
        <dbReference type="Proteomes" id="UP001317191"/>
    </source>
</evidence>
<keyword evidence="1" id="KW-0472">Membrane</keyword>
<protein>
    <recommendedName>
        <fullName evidence="4">DUF5362 domain-containing protein</fullName>
    </recommendedName>
</protein>